<protein>
    <recommendedName>
        <fullName evidence="3 7">Exocyst complex component 2</fullName>
    </recommendedName>
</protein>
<keyword evidence="4 7" id="KW-0813">Transport</keyword>
<dbReference type="OrthoDB" id="26242at2759"/>
<comment type="function">
    <text evidence="1 7">Component of the exocyst complex involved in the docking of exocytic vesicles with fusion sites on the plasma membrane.</text>
</comment>
<keyword evidence="5 7" id="KW-0268">Exocytosis</keyword>
<feature type="region of interest" description="Disordered" evidence="8">
    <location>
        <begin position="15"/>
        <end position="69"/>
    </location>
</feature>
<dbReference type="SUPFAM" id="SSF81296">
    <property type="entry name" value="E set domains"/>
    <property type="match status" value="1"/>
</dbReference>
<sequence length="944" mass="106676">MKFLKRLKKIISGEKKKKGEKSVQKEECETTTKEETMEFGSEAEANSSKAGGPPTVTGLSPNEGSPGTQVTIRGENLGIDQNDILMLFICGTDCLPTARWKSSSKIVARIGQASRGLGDVRIMTKSGGRGVSHVKFRVFIPQIGPLEESAVWVDESRTVPGREAIRSVAQIADDRDALGLLPNGRKIETSVLMRDFPDASGNLRMENFSPQWYLLENHADATIGDLREAIKNMELAKKNDAKRSEEMHKANLYALISCVDTLAQLHTELERGVKAGDFAVMNQIGKLAESVFADVLTRKDQADATRNALGIIMRFKFIFFLSHTIDENMKKGEYVTILNDYTRAKSLYGNTEVPLFKEVMEEEQSKLIKYLKILDPESDPTWECITSYYVWLEKVLWDMQRDYSVKALVKEQDKKMNQQSQSDRFGLVETNERQEFVTSLVTLLLNKLPAFWKLANTYHSQDERWTQRLEDINQMLTNVINVSSWLILNALVPKALPDNVSKQYGDEFARWPEISANVGRGNLVQSLKTTRSLISSLSEHQFTVAHVQPLVELCMTVRLKLISDVIDRGVEGVVYLAQKVNWKQDIVGAQHTKTALPDFFENEVCNCISGVREALSTTGYPGEACLFSRERFRETLIELFVHLVFSIKACFDRLFNLQRQRPQELGLNGTSVPKKPVITTKKLLVGIGDVEFIIAKTLNNISKRMTECGVRYVDQIQERSRAKLSLFRSKMVADCIAMMCSAFDPLISSATYEYPPDDDVSDYTKEMIMCCVLQQAELQLYAPQLNSECLQATVTYAIEQLLRRLASLNVVASTTTSPFVVTQIVIDVTALEEALGAFANLEIRAQINAYRASLVGRFDQEKLQKCMQMMRTTMRMALESLEQAAINAAEGYKIGNRRRIIAVLRLETMMTLLNILVYSELMEWFEESLKTATKFERRGIQNRT</sequence>
<comment type="subunit">
    <text evidence="7">Component of the exocyst complex.</text>
</comment>
<reference evidence="11" key="1">
    <citation type="submission" date="2020-10" db="EMBL/GenBank/DDBJ databases">
        <authorList>
            <person name="Kikuchi T."/>
        </authorList>
    </citation>
    <scope>NUCLEOTIDE SEQUENCE</scope>
    <source>
        <strain evidence="11">NKZ352</strain>
    </source>
</reference>
<evidence type="ECO:0000259" key="10">
    <source>
        <dbReference type="Pfam" id="PF15469"/>
    </source>
</evidence>
<dbReference type="PANTHER" id="PTHR13043">
    <property type="entry name" value="EXOCYST COMPLEX COMPONENT SEC5"/>
    <property type="match status" value="1"/>
</dbReference>
<gene>
    <name evidence="11" type="ORF">CAUJ_LOCUS5760</name>
</gene>
<dbReference type="EMBL" id="CAJGYM010000012">
    <property type="protein sequence ID" value="CAD6189841.1"/>
    <property type="molecule type" value="Genomic_DNA"/>
</dbReference>
<keyword evidence="12" id="KW-1185">Reference proteome</keyword>
<dbReference type="GO" id="GO:0015031">
    <property type="term" value="P:protein transport"/>
    <property type="evidence" value="ECO:0007669"/>
    <property type="project" value="UniProtKB-KW"/>
</dbReference>
<dbReference type="InterPro" id="IPR014756">
    <property type="entry name" value="Ig_E-set"/>
</dbReference>
<feature type="domain" description="Exocyst complex component EXOC2/Sec5 N-terminal" evidence="10">
    <location>
        <begin position="361"/>
        <end position="880"/>
    </location>
</feature>
<evidence type="ECO:0000256" key="3">
    <source>
        <dbReference type="ARBA" id="ARBA00017526"/>
    </source>
</evidence>
<evidence type="ECO:0000256" key="4">
    <source>
        <dbReference type="ARBA" id="ARBA00022448"/>
    </source>
</evidence>
<dbReference type="InterPro" id="IPR039481">
    <property type="entry name" value="EXOC2/Sec5_N_dom"/>
</dbReference>
<feature type="compositionally biased region" description="Polar residues" evidence="8">
    <location>
        <begin position="57"/>
        <end position="69"/>
    </location>
</feature>
<comment type="caution">
    <text evidence="11">The sequence shown here is derived from an EMBL/GenBank/DDBJ whole genome shotgun (WGS) entry which is preliminary data.</text>
</comment>
<evidence type="ECO:0000256" key="5">
    <source>
        <dbReference type="ARBA" id="ARBA00022483"/>
    </source>
</evidence>
<organism evidence="11 12">
    <name type="scientific">Caenorhabditis auriculariae</name>
    <dbReference type="NCBI Taxonomy" id="2777116"/>
    <lineage>
        <taxon>Eukaryota</taxon>
        <taxon>Metazoa</taxon>
        <taxon>Ecdysozoa</taxon>
        <taxon>Nematoda</taxon>
        <taxon>Chromadorea</taxon>
        <taxon>Rhabditida</taxon>
        <taxon>Rhabditina</taxon>
        <taxon>Rhabditomorpha</taxon>
        <taxon>Rhabditoidea</taxon>
        <taxon>Rhabditidae</taxon>
        <taxon>Peloderinae</taxon>
        <taxon>Caenorhabditis</taxon>
    </lineage>
</organism>
<dbReference type="GO" id="GO:0006887">
    <property type="term" value="P:exocytosis"/>
    <property type="evidence" value="ECO:0007669"/>
    <property type="project" value="UniProtKB-KW"/>
</dbReference>
<keyword evidence="6 7" id="KW-0653">Protein transport</keyword>
<dbReference type="Pfam" id="PF15469">
    <property type="entry name" value="Sec5"/>
    <property type="match status" value="1"/>
</dbReference>
<dbReference type="GO" id="GO:0000145">
    <property type="term" value="C:exocyst"/>
    <property type="evidence" value="ECO:0007669"/>
    <property type="project" value="UniProtKB-UniRule"/>
</dbReference>
<name>A0A8S1H2V7_9PELO</name>
<evidence type="ECO:0000313" key="11">
    <source>
        <dbReference type="EMBL" id="CAD6189841.1"/>
    </source>
</evidence>
<dbReference type="InterPro" id="IPR013783">
    <property type="entry name" value="Ig-like_fold"/>
</dbReference>
<dbReference type="Proteomes" id="UP000835052">
    <property type="component" value="Unassembled WGS sequence"/>
</dbReference>
<dbReference type="Gene3D" id="2.60.40.10">
    <property type="entry name" value="Immunoglobulins"/>
    <property type="match status" value="1"/>
</dbReference>
<dbReference type="InterPro" id="IPR029175">
    <property type="entry name" value="EXOC2/Sec5"/>
</dbReference>
<feature type="domain" description="IPT/TIG" evidence="9">
    <location>
        <begin position="54"/>
        <end position="137"/>
    </location>
</feature>
<proteinExistence type="inferred from homology"/>
<evidence type="ECO:0000256" key="2">
    <source>
        <dbReference type="ARBA" id="ARBA00010578"/>
    </source>
</evidence>
<dbReference type="PANTHER" id="PTHR13043:SF1">
    <property type="entry name" value="EXOCYST COMPLEX COMPONENT 2"/>
    <property type="match status" value="1"/>
</dbReference>
<evidence type="ECO:0000259" key="9">
    <source>
        <dbReference type="Pfam" id="PF01833"/>
    </source>
</evidence>
<dbReference type="InterPro" id="IPR002909">
    <property type="entry name" value="IPT_dom"/>
</dbReference>
<evidence type="ECO:0000256" key="6">
    <source>
        <dbReference type="ARBA" id="ARBA00022927"/>
    </source>
</evidence>
<dbReference type="CDD" id="cd00603">
    <property type="entry name" value="IPT_PCSR"/>
    <property type="match status" value="1"/>
</dbReference>
<evidence type="ECO:0000256" key="7">
    <source>
        <dbReference type="RuleBase" id="RU365069"/>
    </source>
</evidence>
<dbReference type="AlphaFoldDB" id="A0A8S1H2V7"/>
<accession>A0A8S1H2V7</accession>
<evidence type="ECO:0000256" key="1">
    <source>
        <dbReference type="ARBA" id="ARBA00002660"/>
    </source>
</evidence>
<dbReference type="GO" id="GO:0006893">
    <property type="term" value="P:Golgi to plasma membrane transport"/>
    <property type="evidence" value="ECO:0007669"/>
    <property type="project" value="UniProtKB-UniRule"/>
</dbReference>
<comment type="similarity">
    <text evidence="2 7">Belongs to the SEC5 family.</text>
</comment>
<evidence type="ECO:0000313" key="12">
    <source>
        <dbReference type="Proteomes" id="UP000835052"/>
    </source>
</evidence>
<dbReference type="FunFam" id="2.60.40.10:FF:000196">
    <property type="entry name" value="Exocyst complex component 2"/>
    <property type="match status" value="1"/>
</dbReference>
<evidence type="ECO:0000256" key="8">
    <source>
        <dbReference type="SAM" id="MobiDB-lite"/>
    </source>
</evidence>
<dbReference type="Pfam" id="PF01833">
    <property type="entry name" value="TIG"/>
    <property type="match status" value="1"/>
</dbReference>
<feature type="compositionally biased region" description="Basic and acidic residues" evidence="8">
    <location>
        <begin position="20"/>
        <end position="36"/>
    </location>
</feature>